<reference evidence="6" key="2">
    <citation type="submission" date="2025-09" db="UniProtKB">
        <authorList>
            <consortium name="Ensembl"/>
        </authorList>
    </citation>
    <scope>IDENTIFICATION</scope>
</reference>
<dbReference type="InterPro" id="IPR013098">
    <property type="entry name" value="Ig_I-set"/>
</dbReference>
<comment type="subcellular location">
    <subcellularLocation>
        <location evidence="1">Cytoplasm</location>
    </subcellularLocation>
</comment>
<dbReference type="InterPro" id="IPR003599">
    <property type="entry name" value="Ig_sub"/>
</dbReference>
<evidence type="ECO:0000256" key="2">
    <source>
        <dbReference type="ARBA" id="ARBA00022490"/>
    </source>
</evidence>
<evidence type="ECO:0000256" key="1">
    <source>
        <dbReference type="ARBA" id="ARBA00004496"/>
    </source>
</evidence>
<dbReference type="PANTHER" id="PTHR35971:SF4">
    <property type="entry name" value="OBSCURIN"/>
    <property type="match status" value="1"/>
</dbReference>
<dbReference type="GeneTree" id="ENSGT00940000154756"/>
<dbReference type="OrthoDB" id="9033595at2759"/>
<proteinExistence type="predicted"/>
<dbReference type="InterPro" id="IPR013783">
    <property type="entry name" value="Ig-like_fold"/>
</dbReference>
<dbReference type="SUPFAM" id="SSF48726">
    <property type="entry name" value="Immunoglobulin"/>
    <property type="match status" value="1"/>
</dbReference>
<evidence type="ECO:0000259" key="5">
    <source>
        <dbReference type="PROSITE" id="PS50835"/>
    </source>
</evidence>
<feature type="domain" description="Ig-like" evidence="5">
    <location>
        <begin position="51"/>
        <end position="133"/>
    </location>
</feature>
<dbReference type="Ensembl" id="ENSNNAT00000014366.1">
    <property type="protein sequence ID" value="ENSNNAP00000013718.1"/>
    <property type="gene ID" value="ENSNNAG00000009254.1"/>
</dbReference>
<dbReference type="Pfam" id="PF07679">
    <property type="entry name" value="I-set"/>
    <property type="match status" value="1"/>
</dbReference>
<dbReference type="PROSITE" id="PS50835">
    <property type="entry name" value="IG_LIKE"/>
    <property type="match status" value="1"/>
</dbReference>
<sequence length="159" mass="17779">MVLWNPSSGWSDCGCLLISISGFHLCKPCRVNMSGRLCKLMNISASLLPSPDKEVQEMFVNKEKVQKDFKAVASEDVSLSCEVAQAKTEVKWFKDGKLITSSKKFKVESEGRSRRLIVQQVEKKDGGEYTCEAGGQKLTFKVIVAGRRRIVLPCFKIQT</sequence>
<dbReference type="Proteomes" id="UP000694559">
    <property type="component" value="Unplaced"/>
</dbReference>
<dbReference type="InterPro" id="IPR052385">
    <property type="entry name" value="Obscurin/Obscurin-like_Reg"/>
</dbReference>
<keyword evidence="7" id="KW-1185">Reference proteome</keyword>
<evidence type="ECO:0000313" key="6">
    <source>
        <dbReference type="Ensembl" id="ENSNNAP00000013718.1"/>
    </source>
</evidence>
<dbReference type="FunFam" id="2.60.40.10:FF:001066">
    <property type="entry name" value="Obscurin-like protein 1 isoform 3"/>
    <property type="match status" value="1"/>
</dbReference>
<keyword evidence="4" id="KW-1015">Disulfide bond</keyword>
<evidence type="ECO:0000313" key="7">
    <source>
        <dbReference type="Proteomes" id="UP000694559"/>
    </source>
</evidence>
<evidence type="ECO:0000256" key="3">
    <source>
        <dbReference type="ARBA" id="ARBA00022553"/>
    </source>
</evidence>
<dbReference type="PANTHER" id="PTHR35971">
    <property type="entry name" value="SI:DKEY-31G6.6"/>
    <property type="match status" value="1"/>
</dbReference>
<dbReference type="InterPro" id="IPR003598">
    <property type="entry name" value="Ig_sub2"/>
</dbReference>
<evidence type="ECO:0000256" key="4">
    <source>
        <dbReference type="ARBA" id="ARBA00023157"/>
    </source>
</evidence>
<accession>A0A8C6XFI0</accession>
<reference evidence="6" key="1">
    <citation type="submission" date="2025-08" db="UniProtKB">
        <authorList>
            <consortium name="Ensembl"/>
        </authorList>
    </citation>
    <scope>IDENTIFICATION</scope>
</reference>
<organism evidence="6 7">
    <name type="scientific">Naja naja</name>
    <name type="common">Indian cobra</name>
    <dbReference type="NCBI Taxonomy" id="35670"/>
    <lineage>
        <taxon>Eukaryota</taxon>
        <taxon>Metazoa</taxon>
        <taxon>Chordata</taxon>
        <taxon>Craniata</taxon>
        <taxon>Vertebrata</taxon>
        <taxon>Euteleostomi</taxon>
        <taxon>Lepidosauria</taxon>
        <taxon>Squamata</taxon>
        <taxon>Bifurcata</taxon>
        <taxon>Unidentata</taxon>
        <taxon>Episquamata</taxon>
        <taxon>Toxicofera</taxon>
        <taxon>Serpentes</taxon>
        <taxon>Colubroidea</taxon>
        <taxon>Elapidae</taxon>
        <taxon>Elapinae</taxon>
        <taxon>Naja</taxon>
    </lineage>
</organism>
<dbReference type="AlphaFoldDB" id="A0A8C6XFI0"/>
<protein>
    <recommendedName>
        <fullName evidence="5">Ig-like domain-containing protein</fullName>
    </recommendedName>
</protein>
<dbReference type="Gene3D" id="2.60.40.10">
    <property type="entry name" value="Immunoglobulins"/>
    <property type="match status" value="1"/>
</dbReference>
<dbReference type="InterPro" id="IPR007110">
    <property type="entry name" value="Ig-like_dom"/>
</dbReference>
<dbReference type="SMART" id="SM00409">
    <property type="entry name" value="IG"/>
    <property type="match status" value="1"/>
</dbReference>
<keyword evidence="3" id="KW-0597">Phosphoprotein</keyword>
<keyword evidence="2" id="KW-0963">Cytoplasm</keyword>
<dbReference type="InterPro" id="IPR036179">
    <property type="entry name" value="Ig-like_dom_sf"/>
</dbReference>
<dbReference type="GO" id="GO:0005737">
    <property type="term" value="C:cytoplasm"/>
    <property type="evidence" value="ECO:0007669"/>
    <property type="project" value="UniProtKB-SubCell"/>
</dbReference>
<dbReference type="SMART" id="SM00408">
    <property type="entry name" value="IGc2"/>
    <property type="match status" value="1"/>
</dbReference>
<name>A0A8C6XFI0_NAJNA</name>